<dbReference type="InterPro" id="IPR035901">
    <property type="entry name" value="GIY-YIG_endonuc_sf"/>
</dbReference>
<dbReference type="SMART" id="SM00479">
    <property type="entry name" value="EXOIII"/>
    <property type="match status" value="1"/>
</dbReference>
<protein>
    <submittedName>
        <fullName evidence="4">DNA polymerase-3 subunit epsilon</fullName>
    </submittedName>
</protein>
<sequence length="672" mass="72013">MMHPRSWTHEPRPAPGAREAGRRLSVVSSPVVLVSGDLPFPAGRPVQLALDELGTPLHEVTFVVVDLETTGGSPKDSAITEIGAVKVRGGEVIGEFQTLVNPGMPIPAFISRLTGITTAMVASAPRIEAVLPSFLDFARSCVLVAHNAPFDISFLRAATVAMDLTWPGNQVLDTVPLARRLVTRDEAPNHKLGTLAALFRATITPDHRALSDARATVDVMHALFERLAPLGVTTLEDLAGASDPVPPDIRRRRHLADGLPDGPGVYMFIGPGDEVLYVGTSTHVRKRVRSYFTAAEKRRRMTEMIRLASSVRAIPCATELESRVRELRMITEHAPRYNQRSKHPERMHWVRLTAEAHPRLTVVREPPTAGTGVAAAQEPRWATEPHIGPFTSRSRAVAAVEALQAAHQVRQCGGRLPVVPLATATACALAEMGRCSAPCVPTDHGPVSYPDVIDALRATMAGDAGPVVDALSRRIATLVRDERFEDAAADRDRLEAYLSGAARAQRLAPLSTCRQLVAARPATGGGWEIVVVRHGRLAATALCARTGDPLATVASAVASAEHVPPPTWPAPACHPEESDLIIEWLAGAGVRLVDVSDPQSCPVRGTERHVVNTSTAEVVSRSAPGLAHDLAPRPAHAPDPEPSYWGQPTGRAGETSRLDPRQRSTPCLPPSS</sequence>
<dbReference type="Gene3D" id="3.40.1440.10">
    <property type="entry name" value="GIY-YIG endonuclease"/>
    <property type="match status" value="1"/>
</dbReference>
<dbReference type="InterPro" id="IPR047296">
    <property type="entry name" value="GIY-YIG_UvrC_Cho"/>
</dbReference>
<proteinExistence type="predicted"/>
<dbReference type="GO" id="GO:0006260">
    <property type="term" value="P:DNA replication"/>
    <property type="evidence" value="ECO:0007669"/>
    <property type="project" value="InterPro"/>
</dbReference>
<dbReference type="GO" id="GO:0006289">
    <property type="term" value="P:nucleotide-excision repair"/>
    <property type="evidence" value="ECO:0007669"/>
    <property type="project" value="InterPro"/>
</dbReference>
<feature type="domain" description="GIY-YIG" evidence="3">
    <location>
        <begin position="261"/>
        <end position="339"/>
    </location>
</feature>
<feature type="region of interest" description="Disordered" evidence="2">
    <location>
        <begin position="1"/>
        <end position="22"/>
    </location>
</feature>
<dbReference type="Proteomes" id="UP000199039">
    <property type="component" value="Unassembled WGS sequence"/>
</dbReference>
<dbReference type="SMART" id="SM00465">
    <property type="entry name" value="GIYc"/>
    <property type="match status" value="1"/>
</dbReference>
<evidence type="ECO:0000256" key="1">
    <source>
        <dbReference type="ARBA" id="ARBA00022839"/>
    </source>
</evidence>
<dbReference type="NCBIfam" id="NF005905">
    <property type="entry name" value="PRK07883.1-3"/>
    <property type="match status" value="1"/>
</dbReference>
<dbReference type="InterPro" id="IPR012337">
    <property type="entry name" value="RNaseH-like_sf"/>
</dbReference>
<gene>
    <name evidence="4" type="ORF">SAMN05216410_2653</name>
</gene>
<dbReference type="STRING" id="1814289.SAMN05216410_2653"/>
<dbReference type="GO" id="GO:0003887">
    <property type="term" value="F:DNA-directed DNA polymerase activity"/>
    <property type="evidence" value="ECO:0007669"/>
    <property type="project" value="InterPro"/>
</dbReference>
<dbReference type="AlphaFoldDB" id="A0A1G6RDJ0"/>
<keyword evidence="1" id="KW-0540">Nuclease</keyword>
<dbReference type="EMBL" id="FMYH01000005">
    <property type="protein sequence ID" value="SDD02107.1"/>
    <property type="molecule type" value="Genomic_DNA"/>
</dbReference>
<dbReference type="PROSITE" id="PS50164">
    <property type="entry name" value="GIY_YIG"/>
    <property type="match status" value="1"/>
</dbReference>
<dbReference type="SUPFAM" id="SSF53098">
    <property type="entry name" value="Ribonuclease H-like"/>
    <property type="match status" value="1"/>
</dbReference>
<organism evidence="4 5">
    <name type="scientific">Sanguibacter gelidistatuariae</name>
    <dbReference type="NCBI Taxonomy" id="1814289"/>
    <lineage>
        <taxon>Bacteria</taxon>
        <taxon>Bacillati</taxon>
        <taxon>Actinomycetota</taxon>
        <taxon>Actinomycetes</taxon>
        <taxon>Micrococcales</taxon>
        <taxon>Sanguibacteraceae</taxon>
        <taxon>Sanguibacter</taxon>
    </lineage>
</organism>
<dbReference type="Pfam" id="PF00929">
    <property type="entry name" value="RNase_T"/>
    <property type="match status" value="1"/>
</dbReference>
<keyword evidence="1" id="KW-0269">Exonuclease</keyword>
<dbReference type="CDD" id="cd10434">
    <property type="entry name" value="GIY-YIG_UvrC_Cho"/>
    <property type="match status" value="1"/>
</dbReference>
<dbReference type="FunFam" id="3.30.420.10:FF:000045">
    <property type="entry name" value="3'-5' exonuclease DinG"/>
    <property type="match status" value="1"/>
</dbReference>
<dbReference type="InterPro" id="IPR036397">
    <property type="entry name" value="RNaseH_sf"/>
</dbReference>
<feature type="region of interest" description="Disordered" evidence="2">
    <location>
        <begin position="613"/>
        <end position="672"/>
    </location>
</feature>
<dbReference type="InterPro" id="IPR006054">
    <property type="entry name" value="DnaQ"/>
</dbReference>
<dbReference type="SUPFAM" id="SSF82771">
    <property type="entry name" value="GIY-YIG endonuclease"/>
    <property type="match status" value="1"/>
</dbReference>
<dbReference type="InterPro" id="IPR000305">
    <property type="entry name" value="GIY-YIG_endonuc"/>
</dbReference>
<evidence type="ECO:0000313" key="4">
    <source>
        <dbReference type="EMBL" id="SDD02107.1"/>
    </source>
</evidence>
<dbReference type="PANTHER" id="PTHR30562:SF1">
    <property type="entry name" value="UVRABC SYSTEM PROTEIN C"/>
    <property type="match status" value="1"/>
</dbReference>
<dbReference type="Gene3D" id="3.30.420.10">
    <property type="entry name" value="Ribonuclease H-like superfamily/Ribonuclease H"/>
    <property type="match status" value="1"/>
</dbReference>
<dbReference type="GO" id="GO:0003677">
    <property type="term" value="F:DNA binding"/>
    <property type="evidence" value="ECO:0007669"/>
    <property type="project" value="InterPro"/>
</dbReference>
<dbReference type="NCBIfam" id="TIGR00573">
    <property type="entry name" value="dnaq"/>
    <property type="match status" value="1"/>
</dbReference>
<dbReference type="InterPro" id="IPR013520">
    <property type="entry name" value="Ribonucl_H"/>
</dbReference>
<dbReference type="RefSeq" id="WP_342672063.1">
    <property type="nucleotide sequence ID" value="NZ_FMYH01000005.1"/>
</dbReference>
<name>A0A1G6RDJ0_9MICO</name>
<accession>A0A1G6RDJ0</accession>
<evidence type="ECO:0000313" key="5">
    <source>
        <dbReference type="Proteomes" id="UP000199039"/>
    </source>
</evidence>
<dbReference type="CDD" id="cd06127">
    <property type="entry name" value="DEDDh"/>
    <property type="match status" value="1"/>
</dbReference>
<dbReference type="GO" id="GO:0009380">
    <property type="term" value="C:excinuclease repair complex"/>
    <property type="evidence" value="ECO:0007669"/>
    <property type="project" value="TreeGrafter"/>
</dbReference>
<dbReference type="PANTHER" id="PTHR30562">
    <property type="entry name" value="UVRC/OXIDOREDUCTASE"/>
    <property type="match status" value="1"/>
</dbReference>
<keyword evidence="1" id="KW-0378">Hydrolase</keyword>
<dbReference type="InterPro" id="IPR050066">
    <property type="entry name" value="UvrABC_protein_C"/>
</dbReference>
<dbReference type="NCBIfam" id="NF005907">
    <property type="entry name" value="PRK07883.1-5"/>
    <property type="match status" value="1"/>
</dbReference>
<evidence type="ECO:0000256" key="2">
    <source>
        <dbReference type="SAM" id="MobiDB-lite"/>
    </source>
</evidence>
<keyword evidence="5" id="KW-1185">Reference proteome</keyword>
<reference evidence="4 5" key="1">
    <citation type="submission" date="2016-09" db="EMBL/GenBank/DDBJ databases">
        <authorList>
            <person name="Capua I."/>
            <person name="De Benedictis P."/>
            <person name="Joannis T."/>
            <person name="Lombin L.H."/>
            <person name="Cattoli G."/>
        </authorList>
    </citation>
    <scope>NUCLEOTIDE SEQUENCE [LARGE SCALE GENOMIC DNA]</scope>
    <source>
        <strain evidence="4 5">ISLP-3</strain>
    </source>
</reference>
<evidence type="ECO:0000259" key="3">
    <source>
        <dbReference type="PROSITE" id="PS50164"/>
    </source>
</evidence>
<dbReference type="GO" id="GO:0004527">
    <property type="term" value="F:exonuclease activity"/>
    <property type="evidence" value="ECO:0007669"/>
    <property type="project" value="UniProtKB-KW"/>
</dbReference>